<name>A0A8E0RX02_9TREM</name>
<comment type="caution">
    <text evidence="1">The sequence shown here is derived from an EMBL/GenBank/DDBJ whole genome shotgun (WGS) entry which is preliminary data.</text>
</comment>
<reference evidence="1" key="1">
    <citation type="submission" date="2019-05" db="EMBL/GenBank/DDBJ databases">
        <title>Annotation for the trematode Fasciolopsis buski.</title>
        <authorList>
            <person name="Choi Y.-J."/>
        </authorList>
    </citation>
    <scope>NUCLEOTIDE SEQUENCE</scope>
    <source>
        <strain evidence="1">HT</strain>
        <tissue evidence="1">Whole worm</tissue>
    </source>
</reference>
<gene>
    <name evidence="1" type="ORF">FBUS_08249</name>
</gene>
<protein>
    <submittedName>
        <fullName evidence="1">Uncharacterized protein</fullName>
    </submittedName>
</protein>
<dbReference type="EMBL" id="LUCM01003896">
    <property type="protein sequence ID" value="KAA0195149.1"/>
    <property type="molecule type" value="Genomic_DNA"/>
</dbReference>
<sequence length="173" mass="19705">MSWLAVEKQSNTESQVKKRKIDTATTDFVQLSTADVQLVRSGRHMRDQASLVQPTDWTTKVCLSDQIELSPNHVGDSSLETALQLINDNFTIRKQGVNLMTRNEATCALDYTPENKTEESVNILFLVSNFIYSPDCKDDPRRNYTIDFKFDEINRFSTRHNFMSKSGAVSKGM</sequence>
<keyword evidence="2" id="KW-1185">Reference proteome</keyword>
<evidence type="ECO:0000313" key="1">
    <source>
        <dbReference type="EMBL" id="KAA0195149.1"/>
    </source>
</evidence>
<dbReference type="Proteomes" id="UP000728185">
    <property type="component" value="Unassembled WGS sequence"/>
</dbReference>
<evidence type="ECO:0000313" key="2">
    <source>
        <dbReference type="Proteomes" id="UP000728185"/>
    </source>
</evidence>
<accession>A0A8E0RX02</accession>
<organism evidence="1 2">
    <name type="scientific">Fasciolopsis buskii</name>
    <dbReference type="NCBI Taxonomy" id="27845"/>
    <lineage>
        <taxon>Eukaryota</taxon>
        <taxon>Metazoa</taxon>
        <taxon>Spiralia</taxon>
        <taxon>Lophotrochozoa</taxon>
        <taxon>Platyhelminthes</taxon>
        <taxon>Trematoda</taxon>
        <taxon>Digenea</taxon>
        <taxon>Plagiorchiida</taxon>
        <taxon>Echinostomata</taxon>
        <taxon>Echinostomatoidea</taxon>
        <taxon>Fasciolidae</taxon>
        <taxon>Fasciolopsis</taxon>
    </lineage>
</organism>
<proteinExistence type="predicted"/>
<dbReference type="AlphaFoldDB" id="A0A8E0RX02"/>